<dbReference type="InterPro" id="IPR005135">
    <property type="entry name" value="Endo/exonuclease/phosphatase"/>
</dbReference>
<evidence type="ECO:0000313" key="12">
    <source>
        <dbReference type="Proteomes" id="UP000186817"/>
    </source>
</evidence>
<name>A0A1Q9BX47_SYMMI</name>
<accession>A0A1Q9BX47</accession>
<dbReference type="Pfam" id="PF03372">
    <property type="entry name" value="Exo_endo_phos"/>
    <property type="match status" value="1"/>
</dbReference>
<feature type="binding site" evidence="6">
    <location>
        <position position="211"/>
    </location>
    <ligand>
        <name>Mg(2+)</name>
        <dbReference type="ChEBI" id="CHEBI:18420"/>
        <label>1</label>
    </ligand>
</feature>
<dbReference type="GO" id="GO:0046872">
    <property type="term" value="F:metal ion binding"/>
    <property type="evidence" value="ECO:0007669"/>
    <property type="project" value="UniProtKB-KW"/>
</dbReference>
<feature type="compositionally biased region" description="Basic and acidic residues" evidence="9">
    <location>
        <begin position="460"/>
        <end position="489"/>
    </location>
</feature>
<dbReference type="AlphaFoldDB" id="A0A1Q9BX47"/>
<dbReference type="GO" id="GO:0008311">
    <property type="term" value="F:double-stranded DNA 3'-5' DNA exonuclease activity"/>
    <property type="evidence" value="ECO:0007669"/>
    <property type="project" value="TreeGrafter"/>
</dbReference>
<keyword evidence="8" id="KW-0227">DNA damage</keyword>
<protein>
    <recommendedName>
        <fullName evidence="8">DNA-(apurinic or apyrimidinic site) endonuclease</fullName>
        <ecNumber evidence="8">3.1.-.-</ecNumber>
    </recommendedName>
</protein>
<evidence type="ECO:0000313" key="11">
    <source>
        <dbReference type="EMBL" id="OLP75222.1"/>
    </source>
</evidence>
<dbReference type="InterPro" id="IPR036691">
    <property type="entry name" value="Endo/exonu/phosph_ase_sf"/>
</dbReference>
<evidence type="ECO:0000256" key="9">
    <source>
        <dbReference type="SAM" id="MobiDB-lite"/>
    </source>
</evidence>
<keyword evidence="11" id="KW-0540">Nuclease</keyword>
<feature type="domain" description="Endonuclease/exonuclease/phosphatase" evidence="10">
    <location>
        <begin position="47"/>
        <end position="301"/>
    </location>
</feature>
<sequence length="758" mass="84834">MRRSSCWGPFSKMTVTMAVACGVRHHMLMPLSRGFALPQFQPSLKVLSWNVAGLRSMLKRDDGAELFAVVKDEQPDIIILQEHKLQDVHVPKHEPSVLRIFDEACPGKRPYRATWAVSSQRKGYSGTCAIYHSDAGGGVLGVTTGGVDKVDQSEGRSVCLNLGCGLRVVGVYVPNSGQNLSRLDYRVKEWDRNLQSYMAEGTGSGVLLCGDLNVAHEDIDIWNAATPRIRKQAGTTPQERESFSRFLSELDMVDAFRWRYPDVPDAYTFWSRRLRHREVNKGLRLDYFLVSRALAKGTSQATLDDCRILDGYGGSAVYAKWNAEKFSDVPRLMDKYKDQEDEIYDRIVRKYVFCRSQKDWQPLIEAMYRRFNPSKLQELDSIFAKYKDSEAALYRALCDKYLQTLSPDGEPLKFNVWELGTDPVEVGEASELEVLDSPQEEAPPIRLVSPSPSQPEDNDRENNGAEDPKKDREQSEARTSPHEEQDARAEQPGAAEELLAASLAALDAEGKEEKKKKKKRRDGEAFPPPLPRPPRESMAGVSDFPDVILGLTQAPAEKLPDKSRRASNSLRPKAAPRPPLTQPQEAGSGQPVPPLDPVLGTTRKVRRKRAENGENVEASAPEGRRKKRRKVASSRPGNATVSQTAPALPPPTLEQRRLQLKEKLFELKTQISTQAVPKHGPPMPLPRPAEDFWGQPMKASHGSAFEPDADSYSYSEDDADWCAERQAESRTVVLRNKLEAQLRAKLMHTIHPKVPEAA</sequence>
<dbReference type="GO" id="GO:0003677">
    <property type="term" value="F:DNA binding"/>
    <property type="evidence" value="ECO:0007669"/>
    <property type="project" value="InterPro"/>
</dbReference>
<feature type="binding site" evidence="6">
    <location>
        <position position="82"/>
    </location>
    <ligand>
        <name>Mg(2+)</name>
        <dbReference type="ChEBI" id="CHEBI:18420"/>
        <label>1</label>
    </ligand>
</feature>
<feature type="binding site" evidence="6">
    <location>
        <position position="50"/>
    </location>
    <ligand>
        <name>Mg(2+)</name>
        <dbReference type="ChEBI" id="CHEBI:18420"/>
        <label>1</label>
    </ligand>
</feature>
<dbReference type="PROSITE" id="PS00726">
    <property type="entry name" value="AP_NUCLEASE_F1_1"/>
    <property type="match status" value="1"/>
</dbReference>
<dbReference type="GO" id="GO:0006284">
    <property type="term" value="P:base-excision repair"/>
    <property type="evidence" value="ECO:0007669"/>
    <property type="project" value="TreeGrafter"/>
</dbReference>
<dbReference type="NCBIfam" id="TIGR00633">
    <property type="entry name" value="xth"/>
    <property type="match status" value="1"/>
</dbReference>
<gene>
    <name evidence="11" type="primary">ARP</name>
    <name evidence="11" type="ORF">AK812_SmicGene45016</name>
</gene>
<evidence type="ECO:0000256" key="7">
    <source>
        <dbReference type="PIRSR" id="PIRSR604808-3"/>
    </source>
</evidence>
<feature type="site" description="Important for catalytic activity" evidence="7">
    <location>
        <position position="286"/>
    </location>
</feature>
<keyword evidence="3 6" id="KW-0479">Metal-binding</keyword>
<dbReference type="SUPFAM" id="SSF56219">
    <property type="entry name" value="DNase I-like"/>
    <property type="match status" value="1"/>
</dbReference>
<evidence type="ECO:0000256" key="4">
    <source>
        <dbReference type="ARBA" id="ARBA00022801"/>
    </source>
</evidence>
<dbReference type="Proteomes" id="UP000186817">
    <property type="component" value="Unassembled WGS sequence"/>
</dbReference>
<evidence type="ECO:0000256" key="3">
    <source>
        <dbReference type="ARBA" id="ARBA00022723"/>
    </source>
</evidence>
<feature type="region of interest" description="Disordered" evidence="9">
    <location>
        <begin position="434"/>
        <end position="659"/>
    </location>
</feature>
<feature type="region of interest" description="Disordered" evidence="9">
    <location>
        <begin position="671"/>
        <end position="711"/>
    </location>
</feature>
<dbReference type="GO" id="GO:0008081">
    <property type="term" value="F:phosphoric diester hydrolase activity"/>
    <property type="evidence" value="ECO:0007669"/>
    <property type="project" value="TreeGrafter"/>
</dbReference>
<dbReference type="GO" id="GO:0003906">
    <property type="term" value="F:DNA-(apurinic or apyrimidinic site) endonuclease activity"/>
    <property type="evidence" value="ECO:0007669"/>
    <property type="project" value="TreeGrafter"/>
</dbReference>
<evidence type="ECO:0000256" key="1">
    <source>
        <dbReference type="ARBA" id="ARBA00001936"/>
    </source>
</evidence>
<feature type="compositionally biased region" description="Low complexity" evidence="9">
    <location>
        <begin position="494"/>
        <end position="507"/>
    </location>
</feature>
<keyword evidence="4" id="KW-0378">Hydrolase</keyword>
<dbReference type="CDD" id="cd09087">
    <property type="entry name" value="Ape1-like_AP-endo"/>
    <property type="match status" value="1"/>
</dbReference>
<dbReference type="Gene3D" id="3.60.10.10">
    <property type="entry name" value="Endonuclease/exonuclease/phosphatase"/>
    <property type="match status" value="1"/>
</dbReference>
<dbReference type="EC" id="3.1.-.-" evidence="8"/>
<dbReference type="GO" id="GO:0005634">
    <property type="term" value="C:nucleus"/>
    <property type="evidence" value="ECO:0007669"/>
    <property type="project" value="TreeGrafter"/>
</dbReference>
<evidence type="ECO:0000256" key="2">
    <source>
        <dbReference type="ARBA" id="ARBA00007092"/>
    </source>
</evidence>
<keyword evidence="12" id="KW-1185">Reference proteome</keyword>
<dbReference type="InterPro" id="IPR020847">
    <property type="entry name" value="AP_endonuclease_F1_BS"/>
</dbReference>
<feature type="binding site" evidence="6">
    <location>
        <position position="213"/>
    </location>
    <ligand>
        <name>Mg(2+)</name>
        <dbReference type="ChEBI" id="CHEBI:18420"/>
        <label>1</label>
    </ligand>
</feature>
<dbReference type="InterPro" id="IPR020848">
    <property type="entry name" value="AP_endonuclease_F1_CS"/>
</dbReference>
<comment type="similarity">
    <text evidence="2 8">Belongs to the DNA repair enzymes AP/ExoA family.</text>
</comment>
<keyword evidence="5 6" id="KW-0460">Magnesium</keyword>
<evidence type="ECO:0000256" key="8">
    <source>
        <dbReference type="RuleBase" id="RU362131"/>
    </source>
</evidence>
<keyword evidence="6" id="KW-0464">Manganese</keyword>
<feature type="site" description="Transition state stabilizer" evidence="7">
    <location>
        <position position="213"/>
    </location>
</feature>
<dbReference type="InterPro" id="IPR004808">
    <property type="entry name" value="AP_endonuc_1"/>
</dbReference>
<evidence type="ECO:0000259" key="10">
    <source>
        <dbReference type="Pfam" id="PF03372"/>
    </source>
</evidence>
<keyword evidence="11" id="KW-0255">Endonuclease</keyword>
<dbReference type="PROSITE" id="PS00728">
    <property type="entry name" value="AP_NUCLEASE_F1_3"/>
    <property type="match status" value="1"/>
</dbReference>
<organism evidence="11 12">
    <name type="scientific">Symbiodinium microadriaticum</name>
    <name type="common">Dinoflagellate</name>
    <name type="synonym">Zooxanthella microadriatica</name>
    <dbReference type="NCBI Taxonomy" id="2951"/>
    <lineage>
        <taxon>Eukaryota</taxon>
        <taxon>Sar</taxon>
        <taxon>Alveolata</taxon>
        <taxon>Dinophyceae</taxon>
        <taxon>Suessiales</taxon>
        <taxon>Symbiodiniaceae</taxon>
        <taxon>Symbiodinium</taxon>
    </lineage>
</organism>
<comment type="cofactor">
    <cofactor evidence="6 8">
        <name>Mg(2+)</name>
        <dbReference type="ChEBI" id="CHEBI:18420"/>
    </cofactor>
    <cofactor evidence="6 8">
        <name>Mn(2+)</name>
        <dbReference type="ChEBI" id="CHEBI:29035"/>
    </cofactor>
    <text evidence="6 8">Probably binds two magnesium or manganese ions per subunit.</text>
</comment>
<evidence type="ECO:0000256" key="6">
    <source>
        <dbReference type="PIRSR" id="PIRSR604808-2"/>
    </source>
</evidence>
<proteinExistence type="inferred from homology"/>
<dbReference type="EMBL" id="LSRX01002674">
    <property type="protein sequence ID" value="OLP75222.1"/>
    <property type="molecule type" value="Genomic_DNA"/>
</dbReference>
<dbReference type="PANTHER" id="PTHR22748:SF6">
    <property type="entry name" value="DNA-(APURINIC OR APYRIMIDINIC SITE) ENDONUCLEASE"/>
    <property type="match status" value="1"/>
</dbReference>
<dbReference type="PANTHER" id="PTHR22748">
    <property type="entry name" value="AP ENDONUCLEASE"/>
    <property type="match status" value="1"/>
</dbReference>
<keyword evidence="8" id="KW-0234">DNA repair</keyword>
<comment type="cofactor">
    <cofactor evidence="1">
        <name>Mn(2+)</name>
        <dbReference type="ChEBI" id="CHEBI:29035"/>
    </cofactor>
</comment>
<dbReference type="PROSITE" id="PS51435">
    <property type="entry name" value="AP_NUCLEASE_F1_4"/>
    <property type="match status" value="1"/>
</dbReference>
<feature type="compositionally biased region" description="Polar residues" evidence="9">
    <location>
        <begin position="635"/>
        <end position="645"/>
    </location>
</feature>
<evidence type="ECO:0000256" key="5">
    <source>
        <dbReference type="ARBA" id="ARBA00022842"/>
    </source>
</evidence>
<comment type="caution">
    <text evidence="11">The sequence shown here is derived from an EMBL/GenBank/DDBJ whole genome shotgun (WGS) entry which is preliminary data.</text>
</comment>
<dbReference type="OrthoDB" id="498125at2759"/>
<reference evidence="11 12" key="1">
    <citation type="submission" date="2016-02" db="EMBL/GenBank/DDBJ databases">
        <title>Genome analysis of coral dinoflagellate symbionts highlights evolutionary adaptations to a symbiotic lifestyle.</title>
        <authorList>
            <person name="Aranda M."/>
            <person name="Li Y."/>
            <person name="Liew Y.J."/>
            <person name="Baumgarten S."/>
            <person name="Simakov O."/>
            <person name="Wilson M."/>
            <person name="Piel J."/>
            <person name="Ashoor H."/>
            <person name="Bougouffa S."/>
            <person name="Bajic V.B."/>
            <person name="Ryu T."/>
            <person name="Ravasi T."/>
            <person name="Bayer T."/>
            <person name="Micklem G."/>
            <person name="Kim H."/>
            <person name="Bhak J."/>
            <person name="Lajeunesse T.C."/>
            <person name="Voolstra C.R."/>
        </authorList>
    </citation>
    <scope>NUCLEOTIDE SEQUENCE [LARGE SCALE GENOMIC DNA]</scope>
    <source>
        <strain evidence="11 12">CCMP2467</strain>
    </source>
</reference>